<keyword evidence="3" id="KW-1185">Reference proteome</keyword>
<name>A0AAN9M5X3_PHACN</name>
<evidence type="ECO:0000256" key="1">
    <source>
        <dbReference type="SAM" id="MobiDB-lite"/>
    </source>
</evidence>
<dbReference type="AlphaFoldDB" id="A0AAN9M5X3"/>
<sequence length="182" mass="19100">MLTLPAKGLMVEAQERVLLNEGVISGQPEEVSNDDVEWSADGCWFGPSQAHAGVTSWVGRTFELGLDLDELEQSGIKGNGSEAGANPNREVGRLCTIVEGMENKLATACGGILGSSVLVGVVLALNEKDGGERASEEDGWQGHDGDGARDNVGVRDGDEVCDSDDVVGIVDGRWLTVGESRC</sequence>
<accession>A0AAN9M5X3</accession>
<organism evidence="2 3">
    <name type="scientific">Phaseolus coccineus</name>
    <name type="common">Scarlet runner bean</name>
    <name type="synonym">Phaseolus multiflorus</name>
    <dbReference type="NCBI Taxonomy" id="3886"/>
    <lineage>
        <taxon>Eukaryota</taxon>
        <taxon>Viridiplantae</taxon>
        <taxon>Streptophyta</taxon>
        <taxon>Embryophyta</taxon>
        <taxon>Tracheophyta</taxon>
        <taxon>Spermatophyta</taxon>
        <taxon>Magnoliopsida</taxon>
        <taxon>eudicotyledons</taxon>
        <taxon>Gunneridae</taxon>
        <taxon>Pentapetalae</taxon>
        <taxon>rosids</taxon>
        <taxon>fabids</taxon>
        <taxon>Fabales</taxon>
        <taxon>Fabaceae</taxon>
        <taxon>Papilionoideae</taxon>
        <taxon>50 kb inversion clade</taxon>
        <taxon>NPAAA clade</taxon>
        <taxon>indigoferoid/millettioid clade</taxon>
        <taxon>Phaseoleae</taxon>
        <taxon>Phaseolus</taxon>
    </lineage>
</organism>
<dbReference type="EMBL" id="JAYMYR010000008">
    <property type="protein sequence ID" value="KAK7348421.1"/>
    <property type="molecule type" value="Genomic_DNA"/>
</dbReference>
<evidence type="ECO:0000313" key="2">
    <source>
        <dbReference type="EMBL" id="KAK7348421.1"/>
    </source>
</evidence>
<protein>
    <submittedName>
        <fullName evidence="2">Uncharacterized protein</fullName>
    </submittedName>
</protein>
<gene>
    <name evidence="2" type="ORF">VNO80_22977</name>
</gene>
<evidence type="ECO:0000313" key="3">
    <source>
        <dbReference type="Proteomes" id="UP001374584"/>
    </source>
</evidence>
<reference evidence="2 3" key="1">
    <citation type="submission" date="2024-01" db="EMBL/GenBank/DDBJ databases">
        <title>The genomes of 5 underutilized Papilionoideae crops provide insights into root nodulation and disease resistanc.</title>
        <authorList>
            <person name="Jiang F."/>
        </authorList>
    </citation>
    <scope>NUCLEOTIDE SEQUENCE [LARGE SCALE GENOMIC DNA]</scope>
    <source>
        <strain evidence="2">JINMINGXINNONG_FW02</strain>
        <tissue evidence="2">Leaves</tissue>
    </source>
</reference>
<dbReference type="Proteomes" id="UP001374584">
    <property type="component" value="Unassembled WGS sequence"/>
</dbReference>
<comment type="caution">
    <text evidence="2">The sequence shown here is derived from an EMBL/GenBank/DDBJ whole genome shotgun (WGS) entry which is preliminary data.</text>
</comment>
<feature type="region of interest" description="Disordered" evidence="1">
    <location>
        <begin position="130"/>
        <end position="156"/>
    </location>
</feature>
<proteinExistence type="predicted"/>